<gene>
    <name evidence="1" type="ORF">HK099_002387</name>
</gene>
<dbReference type="InterPro" id="IPR032675">
    <property type="entry name" value="LRR_dom_sf"/>
</dbReference>
<evidence type="ECO:0000313" key="1">
    <source>
        <dbReference type="EMBL" id="KAJ3222350.1"/>
    </source>
</evidence>
<dbReference type="Gene3D" id="3.80.10.10">
    <property type="entry name" value="Ribonuclease Inhibitor"/>
    <property type="match status" value="1"/>
</dbReference>
<reference evidence="1" key="1">
    <citation type="submission" date="2020-05" db="EMBL/GenBank/DDBJ databases">
        <title>Phylogenomic resolution of chytrid fungi.</title>
        <authorList>
            <person name="Stajich J.E."/>
            <person name="Amses K."/>
            <person name="Simmons R."/>
            <person name="Seto K."/>
            <person name="Myers J."/>
            <person name="Bonds A."/>
            <person name="Quandt C.A."/>
            <person name="Barry K."/>
            <person name="Liu P."/>
            <person name="Grigoriev I."/>
            <person name="Longcore J.E."/>
            <person name="James T.Y."/>
        </authorList>
    </citation>
    <scope>NUCLEOTIDE SEQUENCE</scope>
    <source>
        <strain evidence="1">JEL0476</strain>
    </source>
</reference>
<accession>A0AAD5XWS9</accession>
<comment type="caution">
    <text evidence="1">The sequence shown here is derived from an EMBL/GenBank/DDBJ whole genome shotgun (WGS) entry which is preliminary data.</text>
</comment>
<dbReference type="SUPFAM" id="SSF52047">
    <property type="entry name" value="RNI-like"/>
    <property type="match status" value="1"/>
</dbReference>
<organism evidence="1 2">
    <name type="scientific">Clydaea vesicula</name>
    <dbReference type="NCBI Taxonomy" id="447962"/>
    <lineage>
        <taxon>Eukaryota</taxon>
        <taxon>Fungi</taxon>
        <taxon>Fungi incertae sedis</taxon>
        <taxon>Chytridiomycota</taxon>
        <taxon>Chytridiomycota incertae sedis</taxon>
        <taxon>Chytridiomycetes</taxon>
        <taxon>Lobulomycetales</taxon>
        <taxon>Lobulomycetaceae</taxon>
        <taxon>Clydaea</taxon>
    </lineage>
</organism>
<dbReference type="Proteomes" id="UP001211065">
    <property type="component" value="Unassembled WGS sequence"/>
</dbReference>
<evidence type="ECO:0000313" key="2">
    <source>
        <dbReference type="Proteomes" id="UP001211065"/>
    </source>
</evidence>
<protein>
    <submittedName>
        <fullName evidence="1">Uncharacterized protein</fullName>
    </submittedName>
</protein>
<keyword evidence="2" id="KW-1185">Reference proteome</keyword>
<dbReference type="AlphaFoldDB" id="A0AAD5XWS9"/>
<sequence>MTSKNFLLPNELIPSILGYLENPTDILNTATNVEVDKNFDSSKYPIVNYQKNHSLSKNSDSSYKNEKLYWLKNGWTLEVIEEFITSPDLIEVNDYNVEKSLKRKLGNLKSLDFGLSFAENDDAVAQERARCVDSKYELSILTPPISPNRSYNDLKFLPHPTKKLVRQKPIVWENFFLDSYLLQISVNLPLIQSLNLCKAQFTDEILLKLVCGLKDLRFLNLSYSSIRNEGLAGLKELRNSLVGLDLSGIFRFRRNKNCVIDFIIENFSKLKFFNLKECGDFSCERKNALSSNMAKRGIKFLL</sequence>
<proteinExistence type="predicted"/>
<name>A0AAD5XWS9_9FUNG</name>
<dbReference type="EMBL" id="JADGJW010000179">
    <property type="protein sequence ID" value="KAJ3222350.1"/>
    <property type="molecule type" value="Genomic_DNA"/>
</dbReference>